<organism evidence="2 3">
    <name type="scientific">Algoriphagus ratkowskyi</name>
    <dbReference type="NCBI Taxonomy" id="57028"/>
    <lineage>
        <taxon>Bacteria</taxon>
        <taxon>Pseudomonadati</taxon>
        <taxon>Bacteroidota</taxon>
        <taxon>Cytophagia</taxon>
        <taxon>Cytophagales</taxon>
        <taxon>Cyclobacteriaceae</taxon>
        <taxon>Algoriphagus</taxon>
    </lineage>
</organism>
<evidence type="ECO:0000313" key="3">
    <source>
        <dbReference type="Proteomes" id="UP000321927"/>
    </source>
</evidence>
<reference evidence="2 3" key="1">
    <citation type="submission" date="2019-08" db="EMBL/GenBank/DDBJ databases">
        <title>Genome of Algoriphagus ratkowskyi IC026.</title>
        <authorList>
            <person name="Bowman J.P."/>
        </authorList>
    </citation>
    <scope>NUCLEOTIDE SEQUENCE [LARGE SCALE GENOMIC DNA]</scope>
    <source>
        <strain evidence="2 3">IC026</strain>
    </source>
</reference>
<protein>
    <submittedName>
        <fullName evidence="2">Helix-turn-helix domain-containing protein</fullName>
    </submittedName>
</protein>
<dbReference type="SUPFAM" id="SSF46955">
    <property type="entry name" value="Putative DNA-binding domain"/>
    <property type="match status" value="1"/>
</dbReference>
<evidence type="ECO:0000259" key="1">
    <source>
        <dbReference type="Pfam" id="PF12728"/>
    </source>
</evidence>
<comment type="caution">
    <text evidence="2">The sequence shown here is derived from an EMBL/GenBank/DDBJ whole genome shotgun (WGS) entry which is preliminary data.</text>
</comment>
<sequence>MKNLKYRKLLRRGVRLDKPIVVITPDQIALLISESVTKAISIAFAGISQSRAGKQAEIIDTNEICQRLNLSEPTIVRWRDKGKIPCLRIGTNIRYDWGKVLEAIEKKGS</sequence>
<dbReference type="EMBL" id="VORV01000005">
    <property type="protein sequence ID" value="TXD78024.1"/>
    <property type="molecule type" value="Genomic_DNA"/>
</dbReference>
<proteinExistence type="predicted"/>
<name>A0ABY3HNQ7_9BACT</name>
<keyword evidence="3" id="KW-1185">Reference proteome</keyword>
<feature type="domain" description="Helix-turn-helix" evidence="1">
    <location>
        <begin position="60"/>
        <end position="96"/>
    </location>
</feature>
<dbReference type="Proteomes" id="UP000321927">
    <property type="component" value="Unassembled WGS sequence"/>
</dbReference>
<dbReference type="Pfam" id="PF12728">
    <property type="entry name" value="HTH_17"/>
    <property type="match status" value="1"/>
</dbReference>
<dbReference type="InterPro" id="IPR009061">
    <property type="entry name" value="DNA-bd_dom_put_sf"/>
</dbReference>
<dbReference type="InterPro" id="IPR041657">
    <property type="entry name" value="HTH_17"/>
</dbReference>
<evidence type="ECO:0000313" key="2">
    <source>
        <dbReference type="EMBL" id="TXD78024.1"/>
    </source>
</evidence>
<gene>
    <name evidence="2" type="ORF">ESW18_08215</name>
</gene>
<accession>A0ABY3HNQ7</accession>